<dbReference type="STRING" id="13035.Dacsa_3406"/>
<keyword evidence="5 9" id="KW-0697">Rotamase</keyword>
<evidence type="ECO:0000256" key="5">
    <source>
        <dbReference type="ARBA" id="ARBA00023110"/>
    </source>
</evidence>
<evidence type="ECO:0000256" key="4">
    <source>
        <dbReference type="ARBA" id="ARBA00022490"/>
    </source>
</evidence>
<dbReference type="InterPro" id="IPR046357">
    <property type="entry name" value="PPIase_dom_sf"/>
</dbReference>
<keyword evidence="6" id="KW-0143">Chaperone</keyword>
<dbReference type="Pfam" id="PF00254">
    <property type="entry name" value="FKBP_C"/>
    <property type="match status" value="1"/>
</dbReference>
<evidence type="ECO:0000256" key="2">
    <source>
        <dbReference type="ARBA" id="ARBA00004496"/>
    </source>
</evidence>
<dbReference type="eggNOG" id="COG1047">
    <property type="taxonomic scope" value="Bacteria"/>
</dbReference>
<dbReference type="InterPro" id="IPR001179">
    <property type="entry name" value="PPIase_FKBP_dom"/>
</dbReference>
<evidence type="ECO:0000256" key="3">
    <source>
        <dbReference type="ARBA" id="ARBA00006577"/>
    </source>
</evidence>
<dbReference type="Proteomes" id="UP000010482">
    <property type="component" value="Chromosome"/>
</dbReference>
<evidence type="ECO:0000256" key="6">
    <source>
        <dbReference type="ARBA" id="ARBA00023186"/>
    </source>
</evidence>
<comment type="catalytic activity">
    <reaction evidence="1 9 10">
        <text>[protein]-peptidylproline (omega=180) = [protein]-peptidylproline (omega=0)</text>
        <dbReference type="Rhea" id="RHEA:16237"/>
        <dbReference type="Rhea" id="RHEA-COMP:10747"/>
        <dbReference type="Rhea" id="RHEA-COMP:10748"/>
        <dbReference type="ChEBI" id="CHEBI:83833"/>
        <dbReference type="ChEBI" id="CHEBI:83834"/>
        <dbReference type="EC" id="5.2.1.8"/>
    </reaction>
</comment>
<dbReference type="AlphaFoldDB" id="K9YYB1"/>
<dbReference type="GO" id="GO:0005737">
    <property type="term" value="C:cytoplasm"/>
    <property type="evidence" value="ECO:0007669"/>
    <property type="project" value="UniProtKB-SubCell"/>
</dbReference>
<dbReference type="GO" id="GO:0003755">
    <property type="term" value="F:peptidyl-prolyl cis-trans isomerase activity"/>
    <property type="evidence" value="ECO:0007669"/>
    <property type="project" value="UniProtKB-UniRule"/>
</dbReference>
<keyword evidence="7 9" id="KW-0413">Isomerase</keyword>
<organism evidence="12 13">
    <name type="scientific">Dactylococcopsis salina (strain PCC 8305)</name>
    <name type="common">Myxobactron salinum</name>
    <dbReference type="NCBI Taxonomy" id="13035"/>
    <lineage>
        <taxon>Bacteria</taxon>
        <taxon>Bacillati</taxon>
        <taxon>Cyanobacteriota</taxon>
        <taxon>Cyanophyceae</taxon>
        <taxon>Nodosilineales</taxon>
        <taxon>Cymatolegaceae</taxon>
        <taxon>Dactylococcopsis</taxon>
    </lineage>
</organism>
<dbReference type="GO" id="GO:0042026">
    <property type="term" value="P:protein refolding"/>
    <property type="evidence" value="ECO:0007669"/>
    <property type="project" value="UniProtKB-ARBA"/>
</dbReference>
<accession>K9YYB1</accession>
<keyword evidence="4" id="KW-0963">Cytoplasm</keyword>
<evidence type="ECO:0000313" key="12">
    <source>
        <dbReference type="EMBL" id="AFZ51904.1"/>
    </source>
</evidence>
<comment type="similarity">
    <text evidence="3 10">Belongs to the FKBP-type PPIase family.</text>
</comment>
<proteinExistence type="inferred from homology"/>
<feature type="domain" description="PPIase FKBP-type" evidence="11">
    <location>
        <begin position="7"/>
        <end position="88"/>
    </location>
</feature>
<gene>
    <name evidence="12" type="ORF">Dacsa_3406</name>
</gene>
<dbReference type="PATRIC" id="fig|13035.3.peg.3860"/>
<dbReference type="PANTHER" id="PTHR47861:SF3">
    <property type="entry name" value="FKBP-TYPE PEPTIDYL-PROLYL CIS-TRANS ISOMERASE SLYD"/>
    <property type="match status" value="1"/>
</dbReference>
<dbReference type="OrthoDB" id="280278at2"/>
<reference evidence="12" key="1">
    <citation type="submission" date="2012-04" db="EMBL/GenBank/DDBJ databases">
        <title>Finished genome of Dactylococcopsis salina PCC 8305.</title>
        <authorList>
            <consortium name="US DOE Joint Genome Institute"/>
            <person name="Gugger M."/>
            <person name="Coursin T."/>
            <person name="Rippka R."/>
            <person name="Tandeau De Marsac N."/>
            <person name="Huntemann M."/>
            <person name="Wei C.-L."/>
            <person name="Han J."/>
            <person name="Detter J.C."/>
            <person name="Han C."/>
            <person name="Tapia R."/>
            <person name="Daligault H."/>
            <person name="Chen A."/>
            <person name="Krypides N."/>
            <person name="Mavromatis K."/>
            <person name="Markowitz V."/>
            <person name="Szeto E."/>
            <person name="Ivanova N."/>
            <person name="Ovchinnikova G."/>
            <person name="Pagani I."/>
            <person name="Pati A."/>
            <person name="Goodwin L."/>
            <person name="Peters L."/>
            <person name="Pitluck S."/>
            <person name="Woyke T."/>
            <person name="Kerfeld C."/>
        </authorList>
    </citation>
    <scope>NUCLEOTIDE SEQUENCE [LARGE SCALE GENOMIC DNA]</scope>
    <source>
        <strain evidence="12">PCC 8305</strain>
    </source>
</reference>
<evidence type="ECO:0000256" key="1">
    <source>
        <dbReference type="ARBA" id="ARBA00000971"/>
    </source>
</evidence>
<dbReference type="PROSITE" id="PS50059">
    <property type="entry name" value="FKBP_PPIASE"/>
    <property type="match status" value="1"/>
</dbReference>
<evidence type="ECO:0000256" key="7">
    <source>
        <dbReference type="ARBA" id="ARBA00023235"/>
    </source>
</evidence>
<dbReference type="EC" id="5.2.1.8" evidence="10"/>
<dbReference type="KEGG" id="dsl:Dacsa_3406"/>
<name>K9YYB1_DACS8</name>
<keyword evidence="13" id="KW-1185">Reference proteome</keyword>
<evidence type="ECO:0000256" key="8">
    <source>
        <dbReference type="ARBA" id="ARBA00037071"/>
    </source>
</evidence>
<evidence type="ECO:0000313" key="13">
    <source>
        <dbReference type="Proteomes" id="UP000010482"/>
    </source>
</evidence>
<dbReference type="Gene3D" id="3.10.50.40">
    <property type="match status" value="1"/>
</dbReference>
<sequence>MVQAKSGDTVKVHYKGKLADGTVFDSSEGRDPLEFAIGEGQIIPGFEQAVIGMAPGESKTAEIPSEEAYGPHRPEMVLEVDREQIPEDIEVETGQQLQVQHPSGQQIPVVVTGVAESKVTLDANHPLAGQDLTFDIELVKVGG</sequence>
<dbReference type="SUPFAM" id="SSF54534">
    <property type="entry name" value="FKBP-like"/>
    <property type="match status" value="1"/>
</dbReference>
<comment type="function">
    <text evidence="8">Also involved in hydrogenase metallocenter assembly, probably by participating in the nickel insertion step. This function in hydrogenase biosynthesis requires chaperone activity and the presence of the metal-binding domain, but not PPIase activity.</text>
</comment>
<comment type="subcellular location">
    <subcellularLocation>
        <location evidence="2">Cytoplasm</location>
    </subcellularLocation>
</comment>
<dbReference type="EMBL" id="CP003944">
    <property type="protein sequence ID" value="AFZ51904.1"/>
    <property type="molecule type" value="Genomic_DNA"/>
</dbReference>
<evidence type="ECO:0000256" key="9">
    <source>
        <dbReference type="PROSITE-ProRule" id="PRU00277"/>
    </source>
</evidence>
<protein>
    <recommendedName>
        <fullName evidence="10">Peptidyl-prolyl cis-trans isomerase</fullName>
        <ecNumber evidence="10">5.2.1.8</ecNumber>
    </recommendedName>
</protein>
<evidence type="ECO:0000256" key="10">
    <source>
        <dbReference type="RuleBase" id="RU003915"/>
    </source>
</evidence>
<dbReference type="HOGENOM" id="CLU_098197_2_1_3"/>
<evidence type="ECO:0000259" key="11">
    <source>
        <dbReference type="PROSITE" id="PS50059"/>
    </source>
</evidence>
<dbReference type="PANTHER" id="PTHR47861">
    <property type="entry name" value="FKBP-TYPE PEPTIDYL-PROLYL CIS-TRANS ISOMERASE SLYD"/>
    <property type="match status" value="1"/>
</dbReference>
<dbReference type="RefSeq" id="WP_015230878.1">
    <property type="nucleotide sequence ID" value="NC_019780.1"/>
</dbReference>